<dbReference type="AlphaFoldDB" id="A0AA35SSW3"/>
<keyword evidence="1" id="KW-0732">Signal</keyword>
<organism evidence="2 3">
    <name type="scientific">Geodia barretti</name>
    <name type="common">Barrett's horny sponge</name>
    <dbReference type="NCBI Taxonomy" id="519541"/>
    <lineage>
        <taxon>Eukaryota</taxon>
        <taxon>Metazoa</taxon>
        <taxon>Porifera</taxon>
        <taxon>Demospongiae</taxon>
        <taxon>Heteroscleromorpha</taxon>
        <taxon>Tetractinellida</taxon>
        <taxon>Astrophorina</taxon>
        <taxon>Geodiidae</taxon>
        <taxon>Geodia</taxon>
    </lineage>
</organism>
<evidence type="ECO:0000313" key="2">
    <source>
        <dbReference type="EMBL" id="CAI8034732.1"/>
    </source>
</evidence>
<keyword evidence="3" id="KW-1185">Reference proteome</keyword>
<evidence type="ECO:0000313" key="3">
    <source>
        <dbReference type="Proteomes" id="UP001174909"/>
    </source>
</evidence>
<proteinExistence type="predicted"/>
<sequence length="274" mass="29547">MGIRLFVFVLTVALAGQATGEEELFVASLTTAVADFVYEDLSSGRGVHVVSTYDSLHISTLDGRGLVAADESSGESFRLIAVGRTMFIQVKTGSTESQDFSVPDAYTGILSNTDWTVLRDLVRLLNSSSTDQEASHVKLWESLLTVLSFPEAALLQNAAATLGGTGVTGLNYPSVLPFYMAALQLNQLQGGNITGSSLLHVTDDNGCLSECPPCPYQDCLGLCGYGCNCWKWVCGDCCYHLGCYEHDICCRTKFVRTACLLPFSFKCESGYTCN</sequence>
<name>A0AA35SSW3_GEOBA</name>
<accession>A0AA35SSW3</accession>
<feature type="signal peptide" evidence="1">
    <location>
        <begin position="1"/>
        <end position="20"/>
    </location>
</feature>
<evidence type="ECO:0000256" key="1">
    <source>
        <dbReference type="SAM" id="SignalP"/>
    </source>
</evidence>
<feature type="chain" id="PRO_5041204598" evidence="1">
    <location>
        <begin position="21"/>
        <end position="274"/>
    </location>
</feature>
<protein>
    <submittedName>
        <fullName evidence="2">Uncharacterized protein</fullName>
    </submittedName>
</protein>
<reference evidence="2" key="1">
    <citation type="submission" date="2023-03" db="EMBL/GenBank/DDBJ databases">
        <authorList>
            <person name="Steffen K."/>
            <person name="Cardenas P."/>
        </authorList>
    </citation>
    <scope>NUCLEOTIDE SEQUENCE</scope>
</reference>
<gene>
    <name evidence="2" type="ORF">GBAR_LOCUS19521</name>
</gene>
<dbReference type="Proteomes" id="UP001174909">
    <property type="component" value="Unassembled WGS sequence"/>
</dbReference>
<dbReference type="EMBL" id="CASHTH010002751">
    <property type="protein sequence ID" value="CAI8034732.1"/>
    <property type="molecule type" value="Genomic_DNA"/>
</dbReference>
<comment type="caution">
    <text evidence="2">The sequence shown here is derived from an EMBL/GenBank/DDBJ whole genome shotgun (WGS) entry which is preliminary data.</text>
</comment>